<keyword evidence="1" id="KW-0808">Transferase</keyword>
<name>A0A562YFU4_9FLAO</name>
<dbReference type="Pfam" id="PF19279">
    <property type="entry name" value="YegS_C"/>
    <property type="match status" value="1"/>
</dbReference>
<dbReference type="Proteomes" id="UP000295814">
    <property type="component" value="Unassembled WGS sequence"/>
</dbReference>
<feature type="domain" description="YegS/DAGK C-terminal" evidence="6">
    <location>
        <begin position="152"/>
        <end position="313"/>
    </location>
</feature>
<dbReference type="EMBL" id="SMZJ02000003">
    <property type="protein sequence ID" value="TWO33262.1"/>
    <property type="molecule type" value="Genomic_DNA"/>
</dbReference>
<dbReference type="InterPro" id="IPR001206">
    <property type="entry name" value="Diacylglycerol_kinase_cat_dom"/>
</dbReference>
<dbReference type="InterPro" id="IPR050187">
    <property type="entry name" value="Lipid_Phosphate_FormReg"/>
</dbReference>
<dbReference type="InterPro" id="IPR016064">
    <property type="entry name" value="NAD/diacylglycerol_kinase_sf"/>
</dbReference>
<reference evidence="7 8" key="1">
    <citation type="submission" date="2019-07" db="EMBL/GenBank/DDBJ databases">
        <title>Seonamhaeicola sp. W255 draft genome.</title>
        <authorList>
            <person name="Zhang X.-Y."/>
            <person name="Zhang R."/>
            <person name="Zhong Y.-L."/>
            <person name="Du Z.-J."/>
        </authorList>
    </citation>
    <scope>NUCLEOTIDE SEQUENCE [LARGE SCALE GENOMIC DNA]</scope>
    <source>
        <strain evidence="7 8">W255</strain>
    </source>
</reference>
<dbReference type="OrthoDB" id="659223at2"/>
<keyword evidence="3" id="KW-0418">Kinase</keyword>
<evidence type="ECO:0000256" key="1">
    <source>
        <dbReference type="ARBA" id="ARBA00022679"/>
    </source>
</evidence>
<evidence type="ECO:0000259" key="5">
    <source>
        <dbReference type="Pfam" id="PF00781"/>
    </source>
</evidence>
<evidence type="ECO:0000256" key="3">
    <source>
        <dbReference type="ARBA" id="ARBA00022777"/>
    </source>
</evidence>
<dbReference type="InterPro" id="IPR017438">
    <property type="entry name" value="ATP-NAD_kinase_N"/>
</dbReference>
<evidence type="ECO:0000256" key="2">
    <source>
        <dbReference type="ARBA" id="ARBA00022741"/>
    </source>
</evidence>
<dbReference type="InterPro" id="IPR045540">
    <property type="entry name" value="YegS/DAGK_C"/>
</dbReference>
<gene>
    <name evidence="7" type="ORF">E1J38_005035</name>
</gene>
<keyword evidence="8" id="KW-1185">Reference proteome</keyword>
<dbReference type="Gene3D" id="2.60.200.40">
    <property type="match status" value="1"/>
</dbReference>
<keyword evidence="2" id="KW-0547">Nucleotide-binding</keyword>
<dbReference type="PANTHER" id="PTHR12358:SF54">
    <property type="entry name" value="SPHINGOSINE KINASE RELATED PROTEIN"/>
    <property type="match status" value="1"/>
</dbReference>
<dbReference type="AlphaFoldDB" id="A0A562YFU4"/>
<evidence type="ECO:0000313" key="8">
    <source>
        <dbReference type="Proteomes" id="UP000295814"/>
    </source>
</evidence>
<feature type="domain" description="DAGKc" evidence="5">
    <location>
        <begin position="5"/>
        <end position="109"/>
    </location>
</feature>
<dbReference type="PANTHER" id="PTHR12358">
    <property type="entry name" value="SPHINGOSINE KINASE"/>
    <property type="match status" value="1"/>
</dbReference>
<dbReference type="Gene3D" id="3.40.50.10330">
    <property type="entry name" value="Probable inorganic polyphosphate/atp-NAD kinase, domain 1"/>
    <property type="match status" value="1"/>
</dbReference>
<sequence length="314" mass="36050">MKPKKLVILVNLNARQGKSANKWEEICSSILDIFPAETEIITYEPPCDFNGMIKSLYHDKKIDGFVSAGGDGSLNYMLNVLLNIKKSDSRQVYVGGIGLGSSNDFHKPFNKYVKNVPVKINWKSCQLYDVGKITYEDINKNFHTRYFIINASMGITAEANYRFNHPKFFLKFLKRYWVDAAIFFTAVKTIFLYRNYNAELLIDDKINETITLSNLSVIKNPNISGSFRYEQNISFNDNVLGLNYCDRMNKFELLRTLIALIKGEFSPNSKRKTYKLKSLKVFIGKPMPIEADGEVFIGKNCRFSVVPNAIYIMH</sequence>
<dbReference type="Pfam" id="PF00781">
    <property type="entry name" value="DAGK_cat"/>
    <property type="match status" value="1"/>
</dbReference>
<comment type="caution">
    <text evidence="7">The sequence shown here is derived from an EMBL/GenBank/DDBJ whole genome shotgun (WGS) entry which is preliminary data.</text>
</comment>
<dbReference type="RefSeq" id="WP_133356084.1">
    <property type="nucleotide sequence ID" value="NZ_SMZJ02000003.1"/>
</dbReference>
<organism evidence="7 8">
    <name type="scientific">Seonamhaeicola sediminis</name>
    <dbReference type="NCBI Taxonomy" id="2528206"/>
    <lineage>
        <taxon>Bacteria</taxon>
        <taxon>Pseudomonadati</taxon>
        <taxon>Bacteroidota</taxon>
        <taxon>Flavobacteriia</taxon>
        <taxon>Flavobacteriales</taxon>
        <taxon>Flavobacteriaceae</taxon>
    </lineage>
</organism>
<keyword evidence="4" id="KW-0067">ATP-binding</keyword>
<dbReference type="SUPFAM" id="SSF111331">
    <property type="entry name" value="NAD kinase/diacylglycerol kinase-like"/>
    <property type="match status" value="1"/>
</dbReference>
<accession>A0A562YFU4</accession>
<evidence type="ECO:0000259" key="6">
    <source>
        <dbReference type="Pfam" id="PF19279"/>
    </source>
</evidence>
<dbReference type="GO" id="GO:0005524">
    <property type="term" value="F:ATP binding"/>
    <property type="evidence" value="ECO:0007669"/>
    <property type="project" value="UniProtKB-KW"/>
</dbReference>
<protein>
    <submittedName>
        <fullName evidence="7">Uncharacterized protein</fullName>
    </submittedName>
</protein>
<evidence type="ECO:0000256" key="4">
    <source>
        <dbReference type="ARBA" id="ARBA00022840"/>
    </source>
</evidence>
<dbReference type="GO" id="GO:0016301">
    <property type="term" value="F:kinase activity"/>
    <property type="evidence" value="ECO:0007669"/>
    <property type="project" value="UniProtKB-KW"/>
</dbReference>
<evidence type="ECO:0000313" key="7">
    <source>
        <dbReference type="EMBL" id="TWO33262.1"/>
    </source>
</evidence>
<proteinExistence type="predicted"/>